<evidence type="ECO:0000313" key="3">
    <source>
        <dbReference type="Proteomes" id="UP000306584"/>
    </source>
</evidence>
<dbReference type="Proteomes" id="UP000306584">
    <property type="component" value="Unassembled WGS sequence"/>
</dbReference>
<evidence type="ECO:0000256" key="1">
    <source>
        <dbReference type="SAM" id="SignalP"/>
    </source>
</evidence>
<keyword evidence="1" id="KW-0732">Signal</keyword>
<dbReference type="EMBL" id="QZBD01000083">
    <property type="protein sequence ID" value="THY30713.1"/>
    <property type="molecule type" value="Genomic_DNA"/>
</dbReference>
<dbReference type="AlphaFoldDB" id="A0A4V4JWU0"/>
<reference evidence="2 3" key="1">
    <citation type="submission" date="2018-10" db="EMBL/GenBank/DDBJ databases">
        <title>Fifty Aureobasidium pullulans genomes reveal a recombining polyextremotolerant generalist.</title>
        <authorList>
            <person name="Gostincar C."/>
            <person name="Turk M."/>
            <person name="Zajc J."/>
            <person name="Gunde-Cimerman N."/>
        </authorList>
    </citation>
    <scope>NUCLEOTIDE SEQUENCE [LARGE SCALE GENOMIC DNA]</scope>
    <source>
        <strain evidence="2 3">EXF-6604</strain>
    </source>
</reference>
<sequence>MRMHYYLTTIILSLLCAGAQAYDYLTATALVTNAANQSALECWRLSTPLVDSSEPGIAGSLRFNFNASSAQYTIIPPKFNGGRHNDPTPQLVVYTSGLAHISLPSSKDEAWFIGGNQGILIATDMTGGGHITEYPSEQYTSVITVPFPDGLVPAHEKVSSGACHFSSIGGRSLEDRLWH</sequence>
<protein>
    <submittedName>
        <fullName evidence="2">Uncharacterized protein</fullName>
    </submittedName>
</protein>
<comment type="caution">
    <text evidence="2">The sequence shown here is derived from an EMBL/GenBank/DDBJ whole genome shotgun (WGS) entry which is preliminary data.</text>
</comment>
<evidence type="ECO:0000313" key="2">
    <source>
        <dbReference type="EMBL" id="THY30713.1"/>
    </source>
</evidence>
<feature type="signal peptide" evidence="1">
    <location>
        <begin position="1"/>
        <end position="21"/>
    </location>
</feature>
<accession>A0A4V4JWU0</accession>
<organism evidence="2 3">
    <name type="scientific">Aureobasidium pullulans</name>
    <name type="common">Black yeast</name>
    <name type="synonym">Pullularia pullulans</name>
    <dbReference type="NCBI Taxonomy" id="5580"/>
    <lineage>
        <taxon>Eukaryota</taxon>
        <taxon>Fungi</taxon>
        <taxon>Dikarya</taxon>
        <taxon>Ascomycota</taxon>
        <taxon>Pezizomycotina</taxon>
        <taxon>Dothideomycetes</taxon>
        <taxon>Dothideomycetidae</taxon>
        <taxon>Dothideales</taxon>
        <taxon>Saccotheciaceae</taxon>
        <taxon>Aureobasidium</taxon>
    </lineage>
</organism>
<gene>
    <name evidence="2" type="ORF">D6D01_03159</name>
</gene>
<name>A0A4V4JWU0_AURPU</name>
<proteinExistence type="predicted"/>
<feature type="chain" id="PRO_5020655995" evidence="1">
    <location>
        <begin position="22"/>
        <end position="179"/>
    </location>
</feature>